<feature type="compositionally biased region" description="Basic and acidic residues" evidence="1">
    <location>
        <begin position="127"/>
        <end position="138"/>
    </location>
</feature>
<proteinExistence type="predicted"/>
<sequence>MGGDSSRLHIRRSFPDVFSTSISISTSTSTSILTVSMLCIGCRGVELYVRSLTTSRLAAFKVEDERWRTPALRLASNKSDSPAEESEERAQADCTNRASSAGVSPGGREMHGTPSIYVTHNATPADRAWKTPTERREACTTSLQALRKHIGPIGQASPSGFEKEIVQRPHSPTLHLKERLVLREEDEPGGWTSVRRCRRRLATDWCSGLRERGGGGGCLWERGRTGVGQGLRGNRGSVEFGPKLIKPCGAASTAALLTADTHLGKEPPRPLEQEDKGPPLGFNSVMEDVCDLEASTIPPMYRRVPVFIAFFEAANPKTMCHDDRPPLGSTWMRSSCE</sequence>
<protein>
    <submittedName>
        <fullName evidence="2">Uncharacterized protein</fullName>
    </submittedName>
</protein>
<dbReference type="EMBL" id="SRLO01001320">
    <property type="protein sequence ID" value="TNN38978.1"/>
    <property type="molecule type" value="Genomic_DNA"/>
</dbReference>
<feature type="region of interest" description="Disordered" evidence="1">
    <location>
        <begin position="73"/>
        <end position="138"/>
    </location>
</feature>
<keyword evidence="3" id="KW-1185">Reference proteome</keyword>
<accession>A0A4Z2FCT6</accession>
<feature type="compositionally biased region" description="Polar residues" evidence="1">
    <location>
        <begin position="93"/>
        <end position="102"/>
    </location>
</feature>
<organism evidence="2 3">
    <name type="scientific">Liparis tanakae</name>
    <name type="common">Tanaka's snailfish</name>
    <dbReference type="NCBI Taxonomy" id="230148"/>
    <lineage>
        <taxon>Eukaryota</taxon>
        <taxon>Metazoa</taxon>
        <taxon>Chordata</taxon>
        <taxon>Craniata</taxon>
        <taxon>Vertebrata</taxon>
        <taxon>Euteleostomi</taxon>
        <taxon>Actinopterygii</taxon>
        <taxon>Neopterygii</taxon>
        <taxon>Teleostei</taxon>
        <taxon>Neoteleostei</taxon>
        <taxon>Acanthomorphata</taxon>
        <taxon>Eupercaria</taxon>
        <taxon>Perciformes</taxon>
        <taxon>Cottioidei</taxon>
        <taxon>Cottales</taxon>
        <taxon>Liparidae</taxon>
        <taxon>Liparis</taxon>
    </lineage>
</organism>
<evidence type="ECO:0000256" key="1">
    <source>
        <dbReference type="SAM" id="MobiDB-lite"/>
    </source>
</evidence>
<comment type="caution">
    <text evidence="2">The sequence shown here is derived from an EMBL/GenBank/DDBJ whole genome shotgun (WGS) entry which is preliminary data.</text>
</comment>
<name>A0A4Z2FCT6_9TELE</name>
<evidence type="ECO:0000313" key="2">
    <source>
        <dbReference type="EMBL" id="TNN38978.1"/>
    </source>
</evidence>
<evidence type="ECO:0000313" key="3">
    <source>
        <dbReference type="Proteomes" id="UP000314294"/>
    </source>
</evidence>
<dbReference type="AlphaFoldDB" id="A0A4Z2FCT6"/>
<reference evidence="2 3" key="1">
    <citation type="submission" date="2019-03" db="EMBL/GenBank/DDBJ databases">
        <title>First draft genome of Liparis tanakae, snailfish: a comprehensive survey of snailfish specific genes.</title>
        <authorList>
            <person name="Kim W."/>
            <person name="Song I."/>
            <person name="Jeong J.-H."/>
            <person name="Kim D."/>
            <person name="Kim S."/>
            <person name="Ryu S."/>
            <person name="Song J.Y."/>
            <person name="Lee S.K."/>
        </authorList>
    </citation>
    <scope>NUCLEOTIDE SEQUENCE [LARGE SCALE GENOMIC DNA]</scope>
    <source>
        <tissue evidence="2">Muscle</tissue>
    </source>
</reference>
<gene>
    <name evidence="2" type="ORF">EYF80_050854</name>
</gene>
<dbReference type="Proteomes" id="UP000314294">
    <property type="component" value="Unassembled WGS sequence"/>
</dbReference>